<reference evidence="8" key="1">
    <citation type="submission" date="2014-02" db="EMBL/GenBank/DDBJ databases">
        <authorList>
            <person name="Genoscope - CEA"/>
        </authorList>
    </citation>
    <scope>NUCLEOTIDE SEQUENCE</scope>
    <source>
        <strain evidence="8">LS3</strain>
    </source>
</reference>
<keyword evidence="4 7" id="KW-0694">RNA-binding</keyword>
<evidence type="ECO:0000256" key="5">
    <source>
        <dbReference type="ARBA" id="ARBA00023135"/>
    </source>
</evidence>
<comment type="subunit">
    <text evidence="7">Component of a fungal signal recognition particle (SRP) complex that consists of a 7SL RNA molecule (scR1) and at least six protein subunits: SRP72, SRP68, SRP54, SEC65, SRP21 and SRP14.</text>
</comment>
<dbReference type="EMBL" id="HG937691">
    <property type="protein sequence ID" value="CDP33094.1"/>
    <property type="molecule type" value="Genomic_DNA"/>
</dbReference>
<keyword evidence="5 7" id="KW-0733">Signal recognition particle</keyword>
<keyword evidence="3 7" id="KW-0963">Cytoplasm</keyword>
<dbReference type="GO" id="GO:0030942">
    <property type="term" value="F:endoplasmic reticulum signal peptide binding"/>
    <property type="evidence" value="ECO:0007669"/>
    <property type="project" value="UniProtKB-UniRule"/>
</dbReference>
<dbReference type="GO" id="GO:0008312">
    <property type="term" value="F:7S RNA binding"/>
    <property type="evidence" value="ECO:0007669"/>
    <property type="project" value="UniProtKB-UniRule"/>
</dbReference>
<proteinExistence type="inferred from homology"/>
<dbReference type="PANTHER" id="PTHR12013">
    <property type="entry name" value="SIGNAL RECOGNITION PARTICLE 14 KD PROTEIN"/>
    <property type="match status" value="1"/>
</dbReference>
<name>A0A060SX43_BLAAD</name>
<evidence type="ECO:0000256" key="7">
    <source>
        <dbReference type="RuleBase" id="RU368100"/>
    </source>
</evidence>
<sequence length="104" mass="11605">MGARMENDEFLRAVEKLFADSEKKGSVFLTQKRVTNGSDCDVLFRATDGSGDKKAKVKVSTVVQSSQLDDFWLKYTDVLKAGMGGLRKKDKKDKKKVKKGKVSK</sequence>
<dbReference type="InterPro" id="IPR009018">
    <property type="entry name" value="Signal_recog_particle_SRP9/14"/>
</dbReference>
<evidence type="ECO:0000256" key="3">
    <source>
        <dbReference type="ARBA" id="ARBA00022490"/>
    </source>
</evidence>
<dbReference type="InterPro" id="IPR003210">
    <property type="entry name" value="Signal_recog_particle_SRP14"/>
</dbReference>
<comment type="function">
    <text evidence="7">Component of the signal recognition particle (SRP) complex, a ribonucleoprotein complex that mediates the cotranslational targeting of secretory and membrane proteins to the endoplasmic reticulum (ER).</text>
</comment>
<gene>
    <name evidence="8" type="ORF">GNLVRS02_ARAD1A01617g</name>
</gene>
<reference evidence="8" key="2">
    <citation type="submission" date="2014-06" db="EMBL/GenBank/DDBJ databases">
        <title>The complete genome of Blastobotrys (Arxula) adeninivorans LS3 - a yeast of biotechnological interest.</title>
        <authorList>
            <person name="Kunze G."/>
            <person name="Gaillardin C."/>
            <person name="Czernicka M."/>
            <person name="Durrens P."/>
            <person name="Martin T."/>
            <person name="Boer E."/>
            <person name="Gabaldon T."/>
            <person name="Cruz J."/>
            <person name="Talla E."/>
            <person name="Marck C."/>
            <person name="Goffeau A."/>
            <person name="Barbe V."/>
            <person name="Baret P."/>
            <person name="Baronian K."/>
            <person name="Beier S."/>
            <person name="Bleykasten C."/>
            <person name="Bode R."/>
            <person name="Casaregola S."/>
            <person name="Despons L."/>
            <person name="Fairhead C."/>
            <person name="Giersberg M."/>
            <person name="Gierski P."/>
            <person name="Hahnel U."/>
            <person name="Hartmann A."/>
            <person name="Jankowska D."/>
            <person name="Jubin C."/>
            <person name="Jung P."/>
            <person name="Lafontaine I."/>
            <person name="Leh-Louis V."/>
            <person name="Lemaire M."/>
            <person name="Marcet-Houben M."/>
            <person name="Mascher M."/>
            <person name="Morel G."/>
            <person name="Richard G.-F."/>
            <person name="Riechen J."/>
            <person name="Sacerdot C."/>
            <person name="Sarkar A."/>
            <person name="Savel G."/>
            <person name="Schacherer J."/>
            <person name="Sherman D."/>
            <person name="Straub M.-L."/>
            <person name="Stein N."/>
            <person name="Thierry A."/>
            <person name="Trautwein-Schult A."/>
            <person name="Westhof E."/>
            <person name="Worch S."/>
            <person name="Dujon B."/>
            <person name="Souciet J.-L."/>
            <person name="Wincker P."/>
            <person name="Scholz U."/>
            <person name="Neuveglise N."/>
        </authorList>
    </citation>
    <scope>NUCLEOTIDE SEQUENCE</scope>
    <source>
        <strain evidence="8">LS3</strain>
    </source>
</reference>
<evidence type="ECO:0000313" key="8">
    <source>
        <dbReference type="EMBL" id="CDP33094.1"/>
    </source>
</evidence>
<dbReference type="Gene3D" id="3.30.720.10">
    <property type="entry name" value="Signal recognition particle alu RNA binding heterodimer, srp9/1"/>
    <property type="match status" value="1"/>
</dbReference>
<dbReference type="AlphaFoldDB" id="A0A060SX43"/>
<protein>
    <recommendedName>
        <fullName evidence="7">Signal recognition particle subunit SRP14</fullName>
    </recommendedName>
    <alternativeName>
        <fullName evidence="7">Signal recognition particle 14 kDa protein</fullName>
    </alternativeName>
</protein>
<evidence type="ECO:0000256" key="6">
    <source>
        <dbReference type="ARBA" id="ARBA00023274"/>
    </source>
</evidence>
<dbReference type="GO" id="GO:0006614">
    <property type="term" value="P:SRP-dependent cotranslational protein targeting to membrane"/>
    <property type="evidence" value="ECO:0007669"/>
    <property type="project" value="UniProtKB-UniRule"/>
</dbReference>
<accession>A0A060SX43</accession>
<dbReference type="GO" id="GO:0005786">
    <property type="term" value="C:signal recognition particle, endoplasmic reticulum targeting"/>
    <property type="evidence" value="ECO:0007669"/>
    <property type="project" value="UniProtKB-UniRule"/>
</dbReference>
<comment type="similarity">
    <text evidence="2 7">Belongs to the SRP14 family.</text>
</comment>
<evidence type="ECO:0000256" key="4">
    <source>
        <dbReference type="ARBA" id="ARBA00022884"/>
    </source>
</evidence>
<evidence type="ECO:0000256" key="1">
    <source>
        <dbReference type="ARBA" id="ARBA00004496"/>
    </source>
</evidence>
<dbReference type="SUPFAM" id="SSF54762">
    <property type="entry name" value="Signal recognition particle alu RNA binding heterodimer, SRP9/14"/>
    <property type="match status" value="1"/>
</dbReference>
<evidence type="ECO:0000256" key="2">
    <source>
        <dbReference type="ARBA" id="ARBA00010349"/>
    </source>
</evidence>
<keyword evidence="6 7" id="KW-0687">Ribonucleoprotein</keyword>
<comment type="subcellular location">
    <subcellularLocation>
        <location evidence="1 7">Cytoplasm</location>
    </subcellularLocation>
</comment>
<organism evidence="8">
    <name type="scientific">Blastobotrys adeninivorans</name>
    <name type="common">Yeast</name>
    <name type="synonym">Arxula adeninivorans</name>
    <dbReference type="NCBI Taxonomy" id="409370"/>
    <lineage>
        <taxon>Eukaryota</taxon>
        <taxon>Fungi</taxon>
        <taxon>Dikarya</taxon>
        <taxon>Ascomycota</taxon>
        <taxon>Saccharomycotina</taxon>
        <taxon>Dipodascomycetes</taxon>
        <taxon>Dipodascales</taxon>
        <taxon>Trichomonascaceae</taxon>
        <taxon>Blastobotrys</taxon>
    </lineage>
</organism>
<dbReference type="Pfam" id="PF02290">
    <property type="entry name" value="SRP14"/>
    <property type="match status" value="1"/>
</dbReference>